<dbReference type="GO" id="GO:0005737">
    <property type="term" value="C:cytoplasm"/>
    <property type="evidence" value="ECO:0007669"/>
    <property type="project" value="UniProtKB-SubCell"/>
</dbReference>
<keyword evidence="5" id="KW-0805">Transcription regulation</keyword>
<comment type="subcellular location">
    <subcellularLocation>
        <location evidence="2">Cytoplasm</location>
    </subcellularLocation>
    <subcellularLocation>
        <location evidence="1">Nucleus</location>
    </subcellularLocation>
</comment>
<dbReference type="Pfam" id="PF16179">
    <property type="entry name" value="RHD_dimer"/>
    <property type="match status" value="1"/>
</dbReference>
<sequence>HLVILEQPKQRGFRFRYGCEGPSHGGLPGASSEKGKKTFPTVQIRNYEGHAKIEVDLVNHMDSNLLHAHSLVGKHCTDDGICIVHVGPKDMTAQFCNLGILHVTKKDVLNTVINKIKKQRLRERGHSTYREFTVEENAKIKKEGADMKMYMDLSIVCLRFTAYLPDSSGQYVLPLKPVVSVPIHDSKAPGASNLKISRMDKTAGSVLGGDEVYLLCDKVQKDDIEVRFFENEAEGWQAFGQFSPTDVHKQCAIVFKTPPYYRTTIDKPVTVFLQLKRKRGGDASEPKQFTYYPEVKDKEGVGAKRKKVIPYFQSHFGDGPAAGGGGGGGGGAMFGTGGGFGGNVESPRMNFLYSINNHTYNGSTQMSGGMQKQKRCATAESPQQVGAQQGDAQTETQAQESTTAAENRNNVDLRRQGHFSALLGSLGLHMIAQRTARALQDYAKTADPRILMAVQIHQGGAQDENGDTPLHLAVIHQKTAVIQQLVQVITSIPNLEILNMTNHLNQTPLHLAVITKQYGVAAYLLEAGANPIPVDLYGNSVLHIALQAGDEKMVTILLQGAKPANKYLISSPDYNGMFPVHLAVKAKSEKCLELLVKNGADVNVVERKSGRSLLHLAVEMDNLSLATYLVKKLHAQVNVRTFSGNTPLHHAASMGSPILTKMLVSAGADVMAENDEPVFDSEESSESETDTDSESETDDNVGAGTDEETEMDTQHEPETQTMFDSETQMDLQAQKRRIHGHTPLDLTKSDKVRDILLNSHASQSSALQHTETSKREKIFSLDWETLTQLEKLLDDDKGVLADLAKTLGLQSLVDSYRSTPSPSESLLKHYELLGGTEEQLIAALESMGLTEGVRLLQRSELQDKLQNTVEVTLDSAYGSESIQDSSSKFSGSHSPPIPPTDCKLVPALAAQSSS</sequence>
<dbReference type="PANTHER" id="PTHR24169:SF21">
    <property type="entry name" value="NUCLEAR FACTOR NF-KAPPA-B P100 SUBUNIT"/>
    <property type="match status" value="1"/>
</dbReference>
<dbReference type="Pfam" id="PF12796">
    <property type="entry name" value="Ank_2"/>
    <property type="match status" value="3"/>
</dbReference>
<evidence type="ECO:0000256" key="1">
    <source>
        <dbReference type="ARBA" id="ARBA00004123"/>
    </source>
</evidence>
<dbReference type="InterPro" id="IPR002909">
    <property type="entry name" value="IPT_dom"/>
</dbReference>
<feature type="repeat" description="ANK" evidence="11">
    <location>
        <begin position="465"/>
        <end position="487"/>
    </location>
</feature>
<dbReference type="EMBL" id="AFYH01022316">
    <property type="status" value="NOT_ANNOTATED_CDS"/>
    <property type="molecule type" value="Genomic_DNA"/>
</dbReference>
<dbReference type="AlphaFoldDB" id="H3B9F3"/>
<feature type="compositionally biased region" description="Low complexity" evidence="12">
    <location>
        <begin position="392"/>
        <end position="406"/>
    </location>
</feature>
<keyword evidence="10" id="KW-0539">Nucleus</keyword>
<protein>
    <submittedName>
        <fullName evidence="14">Nuclear factor kappa B subunit 2</fullName>
    </submittedName>
</protein>
<dbReference type="SUPFAM" id="SSF47986">
    <property type="entry name" value="DEATH domain"/>
    <property type="match status" value="1"/>
</dbReference>
<dbReference type="Gene3D" id="2.60.40.10">
    <property type="entry name" value="Immunoglobulins"/>
    <property type="match status" value="1"/>
</dbReference>
<dbReference type="SUPFAM" id="SSF81296">
    <property type="entry name" value="E set domains"/>
    <property type="match status" value="1"/>
</dbReference>
<dbReference type="PRINTS" id="PR00057">
    <property type="entry name" value="NFKBTNSCPFCT"/>
</dbReference>
<dbReference type="GO" id="GO:0005634">
    <property type="term" value="C:nucleus"/>
    <property type="evidence" value="ECO:0007669"/>
    <property type="project" value="UniProtKB-SubCell"/>
</dbReference>
<feature type="compositionally biased region" description="Low complexity" evidence="12">
    <location>
        <begin position="885"/>
        <end position="894"/>
    </location>
</feature>
<evidence type="ECO:0000256" key="12">
    <source>
        <dbReference type="SAM" id="MobiDB-lite"/>
    </source>
</evidence>
<dbReference type="InterPro" id="IPR000488">
    <property type="entry name" value="Death_dom"/>
</dbReference>
<reference evidence="14" key="2">
    <citation type="submission" date="2025-08" db="UniProtKB">
        <authorList>
            <consortium name="Ensembl"/>
        </authorList>
    </citation>
    <scope>IDENTIFICATION</scope>
</reference>
<dbReference type="SMART" id="SM00005">
    <property type="entry name" value="DEATH"/>
    <property type="match status" value="1"/>
</dbReference>
<evidence type="ECO:0000256" key="11">
    <source>
        <dbReference type="PROSITE-ProRule" id="PRU00023"/>
    </source>
</evidence>
<keyword evidence="3" id="KW-0963">Cytoplasm</keyword>
<dbReference type="Bgee" id="ENSLACG00000016308">
    <property type="expression patterns" value="Expressed in pectoral fin and 6 other cell types or tissues"/>
</dbReference>
<dbReference type="InterPro" id="IPR011539">
    <property type="entry name" value="RHD_DNA_bind_dom"/>
</dbReference>
<dbReference type="FunFam" id="2.60.40.340:FF:000004">
    <property type="entry name" value="Nuclear factor NF-kappa-B p105 subunit isoform 1"/>
    <property type="match status" value="1"/>
</dbReference>
<dbReference type="SUPFAM" id="SSF48403">
    <property type="entry name" value="Ankyrin repeat"/>
    <property type="match status" value="1"/>
</dbReference>
<dbReference type="InterPro" id="IPR013783">
    <property type="entry name" value="Ig-like_fold"/>
</dbReference>
<dbReference type="InterPro" id="IPR036770">
    <property type="entry name" value="Ankyrin_rpt-contain_sf"/>
</dbReference>
<dbReference type="InterPro" id="IPR033926">
    <property type="entry name" value="IPT_NFkappaB"/>
</dbReference>
<feature type="region of interest" description="Disordered" evidence="12">
    <location>
        <begin position="876"/>
        <end position="914"/>
    </location>
</feature>
<dbReference type="GeneTree" id="ENSGT00940000160968"/>
<dbReference type="HOGENOM" id="CLU_004343_1_0_1"/>
<keyword evidence="7" id="KW-0238">DNA-binding</keyword>
<dbReference type="SMART" id="SM00248">
    <property type="entry name" value="ANK"/>
    <property type="match status" value="6"/>
</dbReference>
<dbReference type="PROSITE" id="PS01204">
    <property type="entry name" value="REL_1"/>
    <property type="match status" value="1"/>
</dbReference>
<dbReference type="OMA" id="DSATPCQ"/>
<dbReference type="Gene3D" id="1.10.533.10">
    <property type="entry name" value="Death Domain, Fas"/>
    <property type="match status" value="1"/>
</dbReference>
<reference evidence="14" key="3">
    <citation type="submission" date="2025-09" db="UniProtKB">
        <authorList>
            <consortium name="Ensembl"/>
        </authorList>
    </citation>
    <scope>IDENTIFICATION</scope>
</reference>
<dbReference type="SMART" id="SM00429">
    <property type="entry name" value="IPT"/>
    <property type="match status" value="1"/>
</dbReference>
<dbReference type="STRING" id="7897.ENSLACP00000018524"/>
<dbReference type="InterPro" id="IPR014756">
    <property type="entry name" value="Ig_E-set"/>
</dbReference>
<dbReference type="InterPro" id="IPR032397">
    <property type="entry name" value="RHD_dimer"/>
</dbReference>
<feature type="repeat" description="ANK" evidence="11">
    <location>
        <begin position="504"/>
        <end position="536"/>
    </location>
</feature>
<dbReference type="Gene3D" id="1.25.40.20">
    <property type="entry name" value="Ankyrin repeat-containing domain"/>
    <property type="match status" value="1"/>
</dbReference>
<dbReference type="SUPFAM" id="SSF49417">
    <property type="entry name" value="p53-like transcription factors"/>
    <property type="match status" value="1"/>
</dbReference>
<dbReference type="eggNOG" id="KOG0504">
    <property type="taxonomic scope" value="Eukaryota"/>
</dbReference>
<evidence type="ECO:0000256" key="7">
    <source>
        <dbReference type="ARBA" id="ARBA00023125"/>
    </source>
</evidence>
<dbReference type="InterPro" id="IPR002110">
    <property type="entry name" value="Ankyrin_rpt"/>
</dbReference>
<evidence type="ECO:0000259" key="13">
    <source>
        <dbReference type="PROSITE" id="PS50254"/>
    </source>
</evidence>
<reference evidence="15" key="1">
    <citation type="submission" date="2011-08" db="EMBL/GenBank/DDBJ databases">
        <title>The draft genome of Latimeria chalumnae.</title>
        <authorList>
            <person name="Di Palma F."/>
            <person name="Alfoldi J."/>
            <person name="Johnson J."/>
            <person name="Berlin A."/>
            <person name="Gnerre S."/>
            <person name="Jaffe D."/>
            <person name="MacCallum I."/>
            <person name="Young S."/>
            <person name="Walker B.J."/>
            <person name="Lander E."/>
            <person name="Lindblad-Toh K."/>
        </authorList>
    </citation>
    <scope>NUCLEOTIDE SEQUENCE [LARGE SCALE GENOMIC DNA]</scope>
    <source>
        <strain evidence="15">Wild caught</strain>
    </source>
</reference>
<dbReference type="CDD" id="cd01177">
    <property type="entry name" value="IPT_NFkappaB"/>
    <property type="match status" value="1"/>
</dbReference>
<feature type="repeat" description="ANK" evidence="11">
    <location>
        <begin position="575"/>
        <end position="607"/>
    </location>
</feature>
<feature type="compositionally biased region" description="Polar residues" evidence="12">
    <location>
        <begin position="380"/>
        <end position="391"/>
    </location>
</feature>
<dbReference type="InterPro" id="IPR011029">
    <property type="entry name" value="DEATH-like_dom_sf"/>
</dbReference>
<dbReference type="Proteomes" id="UP000008672">
    <property type="component" value="Unassembled WGS sequence"/>
</dbReference>
<feature type="region of interest" description="Disordered" evidence="12">
    <location>
        <begin position="364"/>
        <end position="412"/>
    </location>
</feature>
<dbReference type="FunCoup" id="H3B9F3">
    <property type="interactions" value="1633"/>
</dbReference>
<feature type="compositionally biased region" description="Acidic residues" evidence="12">
    <location>
        <begin position="676"/>
        <end position="711"/>
    </location>
</feature>
<dbReference type="PROSITE" id="PS50088">
    <property type="entry name" value="ANK_REPEAT"/>
    <property type="match status" value="4"/>
</dbReference>
<dbReference type="Pfam" id="PF00531">
    <property type="entry name" value="Death"/>
    <property type="match status" value="1"/>
</dbReference>
<feature type="region of interest" description="Disordered" evidence="12">
    <location>
        <begin position="676"/>
        <end position="724"/>
    </location>
</feature>
<proteinExistence type="predicted"/>
<evidence type="ECO:0000256" key="10">
    <source>
        <dbReference type="ARBA" id="ARBA00023242"/>
    </source>
</evidence>
<dbReference type="InterPro" id="IPR030492">
    <property type="entry name" value="RHD_CS"/>
</dbReference>
<evidence type="ECO:0000256" key="3">
    <source>
        <dbReference type="ARBA" id="ARBA00022490"/>
    </source>
</evidence>
<name>H3B9F3_LATCH</name>
<dbReference type="InterPro" id="IPR008967">
    <property type="entry name" value="p53-like_TF_DNA-bd_sf"/>
</dbReference>
<feature type="domain" description="RHD" evidence="13">
    <location>
        <begin position="1"/>
        <end position="190"/>
    </location>
</feature>
<dbReference type="GO" id="GO:0000978">
    <property type="term" value="F:RNA polymerase II cis-regulatory region sequence-specific DNA binding"/>
    <property type="evidence" value="ECO:0007669"/>
    <property type="project" value="TreeGrafter"/>
</dbReference>
<dbReference type="InterPro" id="IPR037059">
    <property type="entry name" value="RHD_DNA_bind_dom_sf"/>
</dbReference>
<gene>
    <name evidence="14" type="primary">NFKB2</name>
</gene>
<dbReference type="Gene3D" id="2.60.40.340">
    <property type="entry name" value="Rel homology domain (RHD), DNA-binding domain"/>
    <property type="match status" value="1"/>
</dbReference>
<evidence type="ECO:0000313" key="14">
    <source>
        <dbReference type="Ensembl" id="ENSLACP00000018524.1"/>
    </source>
</evidence>
<keyword evidence="15" id="KW-1185">Reference proteome</keyword>
<evidence type="ECO:0000256" key="9">
    <source>
        <dbReference type="ARBA" id="ARBA00023163"/>
    </source>
</evidence>
<evidence type="ECO:0000256" key="4">
    <source>
        <dbReference type="ARBA" id="ARBA00022737"/>
    </source>
</evidence>
<evidence type="ECO:0000256" key="8">
    <source>
        <dbReference type="ARBA" id="ARBA00023159"/>
    </source>
</evidence>
<dbReference type="GO" id="GO:0007165">
    <property type="term" value="P:signal transduction"/>
    <property type="evidence" value="ECO:0007669"/>
    <property type="project" value="InterPro"/>
</dbReference>
<dbReference type="InterPro" id="IPR000451">
    <property type="entry name" value="NFkB/Dor"/>
</dbReference>
<organism evidence="14 15">
    <name type="scientific">Latimeria chalumnae</name>
    <name type="common">Coelacanth</name>
    <dbReference type="NCBI Taxonomy" id="7897"/>
    <lineage>
        <taxon>Eukaryota</taxon>
        <taxon>Metazoa</taxon>
        <taxon>Chordata</taxon>
        <taxon>Craniata</taxon>
        <taxon>Vertebrata</taxon>
        <taxon>Euteleostomi</taxon>
        <taxon>Coelacanthiformes</taxon>
        <taxon>Coelacanthidae</taxon>
        <taxon>Latimeria</taxon>
    </lineage>
</organism>
<evidence type="ECO:0000256" key="6">
    <source>
        <dbReference type="ARBA" id="ARBA00023043"/>
    </source>
</evidence>
<dbReference type="EMBL" id="AFYH01022317">
    <property type="status" value="NOT_ANNOTATED_CDS"/>
    <property type="molecule type" value="Genomic_DNA"/>
</dbReference>
<dbReference type="Pfam" id="PF00554">
    <property type="entry name" value="RHD_DNA_bind"/>
    <property type="match status" value="1"/>
</dbReference>
<dbReference type="PROSITE" id="PS50297">
    <property type="entry name" value="ANK_REP_REGION"/>
    <property type="match status" value="4"/>
</dbReference>
<keyword evidence="6 11" id="KW-0040">ANK repeat</keyword>
<accession>H3B9F3</accession>
<keyword evidence="8" id="KW-0010">Activator</keyword>
<dbReference type="Ensembl" id="ENSLACT00000018657.1">
    <property type="protein sequence ID" value="ENSLACP00000018524.1"/>
    <property type="gene ID" value="ENSLACG00000016308.1"/>
</dbReference>
<evidence type="ECO:0000256" key="5">
    <source>
        <dbReference type="ARBA" id="ARBA00023015"/>
    </source>
</evidence>
<dbReference type="FunFam" id="2.60.40.10:FF:000046">
    <property type="entry name" value="Nuclear factor NF-kappa-B p105 subunit"/>
    <property type="match status" value="1"/>
</dbReference>
<keyword evidence="4" id="KW-0677">Repeat</keyword>
<evidence type="ECO:0000256" key="2">
    <source>
        <dbReference type="ARBA" id="ARBA00004496"/>
    </source>
</evidence>
<feature type="repeat" description="ANK" evidence="11">
    <location>
        <begin position="643"/>
        <end position="675"/>
    </location>
</feature>
<dbReference type="InParanoid" id="H3B9F3"/>
<dbReference type="PANTHER" id="PTHR24169">
    <property type="entry name" value="NUCLEAR FACTOR NF-KAPPA-B PROTEIN"/>
    <property type="match status" value="1"/>
</dbReference>
<dbReference type="PROSITE" id="PS50254">
    <property type="entry name" value="REL_2"/>
    <property type="match status" value="1"/>
</dbReference>
<dbReference type="GO" id="GO:0000981">
    <property type="term" value="F:DNA-binding transcription factor activity, RNA polymerase II-specific"/>
    <property type="evidence" value="ECO:0007669"/>
    <property type="project" value="TreeGrafter"/>
</dbReference>
<keyword evidence="9" id="KW-0804">Transcription</keyword>
<evidence type="ECO:0000313" key="15">
    <source>
        <dbReference type="Proteomes" id="UP000008672"/>
    </source>
</evidence>